<dbReference type="InterPro" id="IPR011251">
    <property type="entry name" value="Luciferase-like_dom"/>
</dbReference>
<organism evidence="6 7">
    <name type="scientific">Bradyrhizobium lablabi</name>
    <dbReference type="NCBI Taxonomy" id="722472"/>
    <lineage>
        <taxon>Bacteria</taxon>
        <taxon>Pseudomonadati</taxon>
        <taxon>Pseudomonadota</taxon>
        <taxon>Alphaproteobacteria</taxon>
        <taxon>Hyphomicrobiales</taxon>
        <taxon>Nitrobacteraceae</taxon>
        <taxon>Bradyrhizobium</taxon>
    </lineage>
</organism>
<dbReference type="InterPro" id="IPR050172">
    <property type="entry name" value="SsuD_RutA_monooxygenase"/>
</dbReference>
<keyword evidence="3" id="KW-0560">Oxidoreductase</keyword>
<keyword evidence="1" id="KW-0285">Flavoprotein</keyword>
<name>A0A1M7KMZ8_9BRAD</name>
<evidence type="ECO:0000259" key="5">
    <source>
        <dbReference type="Pfam" id="PF00296"/>
    </source>
</evidence>
<dbReference type="OrthoDB" id="9814695at2"/>
<evidence type="ECO:0000313" key="6">
    <source>
        <dbReference type="EMBL" id="SEB98766.1"/>
    </source>
</evidence>
<accession>A0A1M7KMZ8</accession>
<proteinExistence type="predicted"/>
<dbReference type="PANTHER" id="PTHR42847">
    <property type="entry name" value="ALKANESULFONATE MONOOXYGENASE"/>
    <property type="match status" value="1"/>
</dbReference>
<dbReference type="EMBL" id="FNTI01000001">
    <property type="protein sequence ID" value="SEB98766.1"/>
    <property type="molecule type" value="Genomic_DNA"/>
</dbReference>
<evidence type="ECO:0000256" key="2">
    <source>
        <dbReference type="ARBA" id="ARBA00022643"/>
    </source>
</evidence>
<evidence type="ECO:0000256" key="1">
    <source>
        <dbReference type="ARBA" id="ARBA00022630"/>
    </source>
</evidence>
<dbReference type="Gene3D" id="3.20.20.30">
    <property type="entry name" value="Luciferase-like domain"/>
    <property type="match status" value="1"/>
</dbReference>
<reference evidence="6 7" key="1">
    <citation type="submission" date="2016-10" db="EMBL/GenBank/DDBJ databases">
        <authorList>
            <person name="de Groot N.N."/>
        </authorList>
    </citation>
    <scope>NUCLEOTIDE SEQUENCE [LARGE SCALE GENOMIC DNA]</scope>
    <source>
        <strain evidence="6 7">GAS522</strain>
    </source>
</reference>
<evidence type="ECO:0000256" key="4">
    <source>
        <dbReference type="ARBA" id="ARBA00023033"/>
    </source>
</evidence>
<keyword evidence="2" id="KW-0288">FMN</keyword>
<dbReference type="SUPFAM" id="SSF51679">
    <property type="entry name" value="Bacterial luciferase-like"/>
    <property type="match status" value="1"/>
</dbReference>
<dbReference type="GO" id="GO:0008726">
    <property type="term" value="F:alkanesulfonate monooxygenase activity"/>
    <property type="evidence" value="ECO:0007669"/>
    <property type="project" value="TreeGrafter"/>
</dbReference>
<keyword evidence="4 6" id="KW-0503">Monooxygenase</keyword>
<sequence>MPLTANALHNANKLKLGLFSLNADGGIAITKVPERWRADWADIAEVAQLVDRAGFEFILPIARWKGFGGELDVRTLCFETFTFAAALSAMTEQITIFSTVHVPVVHPVFAAKALVTVDHVSGGRAGLNIVAGWNQGEFDMFGHALAEHDRRYEQGLEWFEVMNRIFTSKERFDHAGEFYQLTGVIGKPQPVQRPRPLTMSAASSPAGRAFAMKTSDLLVTVLGVAGEGLAPVRALAAQRNAEGRPLQIITTTHVVCRETDREAEDYYQHYAVANADTEAVDYHMNMSRRNRQLDTNEIFNERKRYAGGLSSHPLIGRPEKIVDELLWLNAAGIDGVTLSFVNFKDELPFFIDRVLPLLRQAGLRQ</sequence>
<gene>
    <name evidence="6" type="ORF">SAMN05444171_0394</name>
</gene>
<dbReference type="PANTHER" id="PTHR42847:SF4">
    <property type="entry name" value="ALKANESULFONATE MONOOXYGENASE-RELATED"/>
    <property type="match status" value="1"/>
</dbReference>
<protein>
    <submittedName>
        <fullName evidence="6">Flavin-dependent oxidoreductase, luciferase family (Includes alkanesulfonate monooxygenase SsuD and methylene tetrahydromethanopterin reductase)</fullName>
    </submittedName>
</protein>
<dbReference type="AlphaFoldDB" id="A0A1M7KMZ8"/>
<evidence type="ECO:0000256" key="3">
    <source>
        <dbReference type="ARBA" id="ARBA00023002"/>
    </source>
</evidence>
<evidence type="ECO:0000313" key="7">
    <source>
        <dbReference type="Proteomes" id="UP000183208"/>
    </source>
</evidence>
<dbReference type="GO" id="GO:0046306">
    <property type="term" value="P:alkanesulfonate catabolic process"/>
    <property type="evidence" value="ECO:0007669"/>
    <property type="project" value="TreeGrafter"/>
</dbReference>
<feature type="domain" description="Luciferase-like" evidence="5">
    <location>
        <begin position="17"/>
        <end position="333"/>
    </location>
</feature>
<dbReference type="RefSeq" id="WP_074814858.1">
    <property type="nucleotide sequence ID" value="NZ_FNTI01000001.1"/>
</dbReference>
<dbReference type="Proteomes" id="UP000183208">
    <property type="component" value="Unassembled WGS sequence"/>
</dbReference>
<dbReference type="InterPro" id="IPR036661">
    <property type="entry name" value="Luciferase-like_sf"/>
</dbReference>
<dbReference type="Pfam" id="PF00296">
    <property type="entry name" value="Bac_luciferase"/>
    <property type="match status" value="1"/>
</dbReference>